<dbReference type="InterPro" id="IPR043917">
    <property type="entry name" value="DUF5753"/>
</dbReference>
<dbReference type="SUPFAM" id="SSF47413">
    <property type="entry name" value="lambda repressor-like DNA-binding domains"/>
    <property type="match status" value="1"/>
</dbReference>
<dbReference type="Proteomes" id="UP000587608">
    <property type="component" value="Unassembled WGS sequence"/>
</dbReference>
<dbReference type="InterPro" id="IPR001387">
    <property type="entry name" value="Cro/C1-type_HTH"/>
</dbReference>
<evidence type="ECO:0000313" key="3">
    <source>
        <dbReference type="Proteomes" id="UP000587608"/>
    </source>
</evidence>
<protein>
    <submittedName>
        <fullName evidence="2">Helix-turn-helix transcriptional regulator</fullName>
    </submittedName>
</protein>
<comment type="caution">
    <text evidence="2">The sequence shown here is derived from an EMBL/GenBank/DDBJ whole genome shotgun (WGS) entry which is preliminary data.</text>
</comment>
<organism evidence="2 3">
    <name type="scientific">Streptomyces griseoaurantiacus</name>
    <dbReference type="NCBI Taxonomy" id="68213"/>
    <lineage>
        <taxon>Bacteria</taxon>
        <taxon>Bacillati</taxon>
        <taxon>Actinomycetota</taxon>
        <taxon>Actinomycetes</taxon>
        <taxon>Kitasatosporales</taxon>
        <taxon>Streptomycetaceae</taxon>
        <taxon>Streptomyces</taxon>
        <taxon>Streptomyces aurantiacus group</taxon>
    </lineage>
</organism>
<dbReference type="CDD" id="cd00093">
    <property type="entry name" value="HTH_XRE"/>
    <property type="match status" value="1"/>
</dbReference>
<evidence type="ECO:0000259" key="1">
    <source>
        <dbReference type="PROSITE" id="PS50943"/>
    </source>
</evidence>
<evidence type="ECO:0000313" key="2">
    <source>
        <dbReference type="EMBL" id="MBA5224446.1"/>
    </source>
</evidence>
<dbReference type="PROSITE" id="PS50943">
    <property type="entry name" value="HTH_CROC1"/>
    <property type="match status" value="1"/>
</dbReference>
<feature type="domain" description="HTH cro/C1-type" evidence="1">
    <location>
        <begin position="18"/>
        <end position="73"/>
    </location>
</feature>
<name>A0A7W2DWS8_9ACTN</name>
<dbReference type="AlphaFoldDB" id="A0A7W2DWS8"/>
<accession>A0A7W2DWS8</accession>
<dbReference type="SMART" id="SM00530">
    <property type="entry name" value="HTH_XRE"/>
    <property type="match status" value="1"/>
</dbReference>
<sequence>MAPRSQVTARHARLGAELRKLRVAAGLSAREVAVTLGSTSAQMSQVEAGLSGISEQRLRRLAELYGCQNPALIDALAAMATERTRGWWEKYRGLLLPEFLDLAELEHHAVSLRVIATAHVPGLLQTEDYARAVFGYWVPQPAEAVLAAQVEHRMARKQVLAEGKATEYEAVVHEAVLRTRVADRRTALAQLDELMRQSERPNITVKVIPFDRDGFAGASAALMYAGGVVPELDTVQRDTPYGTAFLDDATQLAAMRTLFRKVEAASLDSAKSRDFMRRIAKEL</sequence>
<dbReference type="GO" id="GO:0003677">
    <property type="term" value="F:DNA binding"/>
    <property type="evidence" value="ECO:0007669"/>
    <property type="project" value="InterPro"/>
</dbReference>
<dbReference type="Pfam" id="PF13560">
    <property type="entry name" value="HTH_31"/>
    <property type="match status" value="1"/>
</dbReference>
<gene>
    <name evidence="2" type="ORF">H1X69_24030</name>
</gene>
<reference evidence="2 3" key="1">
    <citation type="submission" date="2020-07" db="EMBL/GenBank/DDBJ databases">
        <title>Differential regulation of undecylprodigiosin biosynthesis in the yeast-scavenging Streptomyces strain MBK6.</title>
        <authorList>
            <person name="Baral B."/>
            <person name="Siitonen V."/>
            <person name="Laughlin M."/>
            <person name="Yamada K."/>
            <person name="Ilomaeki M."/>
            <person name="Metsae-Ketelae M."/>
            <person name="Niemi J."/>
        </authorList>
    </citation>
    <scope>NUCLEOTIDE SEQUENCE [LARGE SCALE GENOMIC DNA]</scope>
    <source>
        <strain evidence="2 3">MBK6</strain>
    </source>
</reference>
<proteinExistence type="predicted"/>
<dbReference type="Pfam" id="PF19054">
    <property type="entry name" value="DUF5753"/>
    <property type="match status" value="1"/>
</dbReference>
<dbReference type="Gene3D" id="1.10.260.40">
    <property type="entry name" value="lambda repressor-like DNA-binding domains"/>
    <property type="match status" value="1"/>
</dbReference>
<dbReference type="EMBL" id="JACERG010000017">
    <property type="protein sequence ID" value="MBA5224446.1"/>
    <property type="molecule type" value="Genomic_DNA"/>
</dbReference>
<dbReference type="RefSeq" id="WP_191853991.1">
    <property type="nucleotide sequence ID" value="NZ_JACERG010000017.1"/>
</dbReference>
<dbReference type="InterPro" id="IPR010982">
    <property type="entry name" value="Lambda_DNA-bd_dom_sf"/>
</dbReference>